<sequence length="300" mass="31926">MVEIKTVAVVGGSGNLGIPIINQLLKDGFAVTALKRPDSKSTFPSAVKVVTADYSSVDSVAAVFKGIDAVVSVVGQGPAAACQNVLVDAAVAAGVKRFLPSDYGCPLANPNVAALPVFKSKLAIHKQLQEATSKGLTYTLVCNGPFLDWGVQNRFVLDLSEANPRIYDGGDNVFSTTTLAGIAQGVSGTLKHYEETKNRFVYIKSTDQSQNGLLAIAKKLAPEKKWSQTDVSTVEVEKASNASLAKGEINQMVMYGYLFRAIFGKGDFGAKWSKEQDDSELLGVTQISEDDIAAFIKPLL</sequence>
<dbReference type="AlphaFoldDB" id="A0A8T9C867"/>
<name>A0A8T9C867_9HELO</name>
<dbReference type="PANTHER" id="PTHR47706:SF1">
    <property type="entry name" value="CIPA-LIKE, PUTATIVE (AFU_ORTHOLOGUE AFUA_1G12460)-RELATED"/>
    <property type="match status" value="1"/>
</dbReference>
<gene>
    <name evidence="4" type="primary">PRR2</name>
    <name evidence="4" type="ORF">LSUE1_G005646</name>
</gene>
<keyword evidence="2" id="KW-0560">Oxidoreductase</keyword>
<evidence type="ECO:0000256" key="1">
    <source>
        <dbReference type="ARBA" id="ARBA00022857"/>
    </source>
</evidence>
<dbReference type="InterPro" id="IPR036291">
    <property type="entry name" value="NAD(P)-bd_dom_sf"/>
</dbReference>
<keyword evidence="5" id="KW-1185">Reference proteome</keyword>
<evidence type="ECO:0000259" key="3">
    <source>
        <dbReference type="Pfam" id="PF05368"/>
    </source>
</evidence>
<dbReference type="CDD" id="cd05259">
    <property type="entry name" value="PCBER_SDR_a"/>
    <property type="match status" value="1"/>
</dbReference>
<protein>
    <submittedName>
        <fullName evidence="4">Pinoresinol reductase</fullName>
    </submittedName>
</protein>
<dbReference type="Pfam" id="PF05368">
    <property type="entry name" value="NmrA"/>
    <property type="match status" value="1"/>
</dbReference>
<proteinExistence type="predicted"/>
<dbReference type="Proteomes" id="UP000469558">
    <property type="component" value="Unassembled WGS sequence"/>
</dbReference>
<accession>A0A8T9C867</accession>
<dbReference type="Gene3D" id="3.90.25.10">
    <property type="entry name" value="UDP-galactose 4-epimerase, domain 1"/>
    <property type="match status" value="1"/>
</dbReference>
<dbReference type="GO" id="GO:0016491">
    <property type="term" value="F:oxidoreductase activity"/>
    <property type="evidence" value="ECO:0007669"/>
    <property type="project" value="UniProtKB-KW"/>
</dbReference>
<evidence type="ECO:0000313" key="4">
    <source>
        <dbReference type="EMBL" id="TVY78283.1"/>
    </source>
</evidence>
<reference evidence="4 5" key="1">
    <citation type="submission" date="2018-05" db="EMBL/GenBank/DDBJ databases">
        <title>Genome sequencing and assembly of the regulated plant pathogen Lachnellula willkommii and related sister species for the development of diagnostic species identification markers.</title>
        <authorList>
            <person name="Giroux E."/>
            <person name="Bilodeau G."/>
        </authorList>
    </citation>
    <scope>NUCLEOTIDE SEQUENCE [LARGE SCALE GENOMIC DNA]</scope>
    <source>
        <strain evidence="4 5">CBS 268.59</strain>
    </source>
</reference>
<dbReference type="SUPFAM" id="SSF51735">
    <property type="entry name" value="NAD(P)-binding Rossmann-fold domains"/>
    <property type="match status" value="1"/>
</dbReference>
<dbReference type="OrthoDB" id="9974981at2759"/>
<dbReference type="EMBL" id="QGMK01000803">
    <property type="protein sequence ID" value="TVY78283.1"/>
    <property type="molecule type" value="Genomic_DNA"/>
</dbReference>
<dbReference type="Gene3D" id="3.40.50.720">
    <property type="entry name" value="NAD(P)-binding Rossmann-like Domain"/>
    <property type="match status" value="1"/>
</dbReference>
<keyword evidence="1" id="KW-0521">NADP</keyword>
<feature type="domain" description="NmrA-like" evidence="3">
    <location>
        <begin position="5"/>
        <end position="143"/>
    </location>
</feature>
<organism evidence="4 5">
    <name type="scientific">Lachnellula suecica</name>
    <dbReference type="NCBI Taxonomy" id="602035"/>
    <lineage>
        <taxon>Eukaryota</taxon>
        <taxon>Fungi</taxon>
        <taxon>Dikarya</taxon>
        <taxon>Ascomycota</taxon>
        <taxon>Pezizomycotina</taxon>
        <taxon>Leotiomycetes</taxon>
        <taxon>Helotiales</taxon>
        <taxon>Lachnaceae</taxon>
        <taxon>Lachnellula</taxon>
    </lineage>
</organism>
<dbReference type="InterPro" id="IPR051609">
    <property type="entry name" value="NmrA/Isoflavone_reductase-like"/>
</dbReference>
<evidence type="ECO:0000313" key="5">
    <source>
        <dbReference type="Proteomes" id="UP000469558"/>
    </source>
</evidence>
<dbReference type="InterPro" id="IPR008030">
    <property type="entry name" value="NmrA-like"/>
</dbReference>
<comment type="caution">
    <text evidence="4">The sequence shown here is derived from an EMBL/GenBank/DDBJ whole genome shotgun (WGS) entry which is preliminary data.</text>
</comment>
<dbReference type="InterPro" id="IPR045312">
    <property type="entry name" value="PCBER-like"/>
</dbReference>
<evidence type="ECO:0000256" key="2">
    <source>
        <dbReference type="ARBA" id="ARBA00023002"/>
    </source>
</evidence>
<dbReference type="PANTHER" id="PTHR47706">
    <property type="entry name" value="NMRA-LIKE FAMILY PROTEIN"/>
    <property type="match status" value="1"/>
</dbReference>